<dbReference type="Gene3D" id="3.30.110.120">
    <property type="match status" value="1"/>
</dbReference>
<evidence type="ECO:0000313" key="12">
    <source>
        <dbReference type="EMBL" id="NKI30765.1"/>
    </source>
</evidence>
<organism evidence="12 13">
    <name type="scientific">Croceivirga thetidis</name>
    <dbReference type="NCBI Taxonomy" id="2721623"/>
    <lineage>
        <taxon>Bacteria</taxon>
        <taxon>Pseudomonadati</taxon>
        <taxon>Bacteroidota</taxon>
        <taxon>Flavobacteriia</taxon>
        <taxon>Flavobacteriales</taxon>
        <taxon>Flavobacteriaceae</taxon>
        <taxon>Croceivirga</taxon>
    </lineage>
</organism>
<dbReference type="SUPFAM" id="SSF55821">
    <property type="entry name" value="YrdC/RibB"/>
    <property type="match status" value="1"/>
</dbReference>
<feature type="domain" description="YrdC-like" evidence="11">
    <location>
        <begin position="202"/>
        <end position="389"/>
    </location>
</feature>
<evidence type="ECO:0000256" key="8">
    <source>
        <dbReference type="PIRNR" id="PIRNR006256"/>
    </source>
</evidence>
<evidence type="ECO:0000256" key="6">
    <source>
        <dbReference type="ARBA" id="ARBA00022833"/>
    </source>
</evidence>
<dbReference type="NCBIfam" id="TIGR00143">
    <property type="entry name" value="hypF"/>
    <property type="match status" value="1"/>
</dbReference>
<dbReference type="SUPFAM" id="SSF53067">
    <property type="entry name" value="Actin-like ATPase domain"/>
    <property type="match status" value="1"/>
</dbReference>
<feature type="active site" evidence="9">
    <location>
        <position position="37"/>
    </location>
</feature>
<evidence type="ECO:0000256" key="2">
    <source>
        <dbReference type="ARBA" id="ARBA00008097"/>
    </source>
</evidence>
<evidence type="ECO:0000313" key="13">
    <source>
        <dbReference type="Proteomes" id="UP000718451"/>
    </source>
</evidence>
<dbReference type="Gene3D" id="3.30.420.360">
    <property type="match status" value="1"/>
</dbReference>
<dbReference type="PANTHER" id="PTHR42959:SF1">
    <property type="entry name" value="CARBAMOYLTRANSFERASE HYPF"/>
    <property type="match status" value="1"/>
</dbReference>
<keyword evidence="4" id="KW-0479">Metal-binding</keyword>
<dbReference type="InterPro" id="IPR004421">
    <property type="entry name" value="Carbamoyltransferase_HypF"/>
</dbReference>
<dbReference type="Gene3D" id="3.90.870.50">
    <property type="match status" value="1"/>
</dbReference>
<keyword evidence="13" id="KW-1185">Reference proteome</keyword>
<reference evidence="12 13" key="1">
    <citation type="submission" date="2020-04" db="EMBL/GenBank/DDBJ databases">
        <authorList>
            <person name="Yoon J."/>
        </authorList>
    </citation>
    <scope>NUCLEOTIDE SEQUENCE [LARGE SCALE GENOMIC DNA]</scope>
    <source>
        <strain evidence="12 13">DJ-13</strain>
    </source>
</reference>
<dbReference type="InterPro" id="IPR017968">
    <property type="entry name" value="Acylphosphatase_CS"/>
</dbReference>
<dbReference type="Pfam" id="PF07503">
    <property type="entry name" value="zf-HYPF"/>
    <property type="match status" value="2"/>
</dbReference>
<keyword evidence="6" id="KW-0862">Zinc</keyword>
<dbReference type="Pfam" id="PF17788">
    <property type="entry name" value="HypF_C"/>
    <property type="match status" value="1"/>
</dbReference>
<evidence type="ECO:0000256" key="5">
    <source>
        <dbReference type="ARBA" id="ARBA00022771"/>
    </source>
</evidence>
<comment type="catalytic activity">
    <reaction evidence="7">
        <text>C-terminal L-cysteinyl-[HypE protein] + carbamoyl phosphate + ATP + H2O = C-terminal S-carboxamide-L-cysteinyl-[HypE protein] + AMP + phosphate + diphosphate + H(+)</text>
        <dbReference type="Rhea" id="RHEA:55636"/>
        <dbReference type="Rhea" id="RHEA-COMP:14247"/>
        <dbReference type="Rhea" id="RHEA-COMP:14392"/>
        <dbReference type="ChEBI" id="CHEBI:15377"/>
        <dbReference type="ChEBI" id="CHEBI:15378"/>
        <dbReference type="ChEBI" id="CHEBI:30616"/>
        <dbReference type="ChEBI" id="CHEBI:33019"/>
        <dbReference type="ChEBI" id="CHEBI:43474"/>
        <dbReference type="ChEBI" id="CHEBI:58228"/>
        <dbReference type="ChEBI" id="CHEBI:76913"/>
        <dbReference type="ChEBI" id="CHEBI:139126"/>
        <dbReference type="ChEBI" id="CHEBI:456215"/>
    </reaction>
</comment>
<feature type="active site" evidence="9">
    <location>
        <position position="19"/>
    </location>
</feature>
<dbReference type="PANTHER" id="PTHR42959">
    <property type="entry name" value="CARBAMOYLTRANSFERASE"/>
    <property type="match status" value="1"/>
</dbReference>
<evidence type="ECO:0000259" key="11">
    <source>
        <dbReference type="PROSITE" id="PS51163"/>
    </source>
</evidence>
<dbReference type="InterPro" id="IPR017945">
    <property type="entry name" value="DHBP_synth_RibB-like_a/b_dom"/>
</dbReference>
<dbReference type="InterPro" id="IPR006070">
    <property type="entry name" value="Sua5-like_dom"/>
</dbReference>
<comment type="caution">
    <text evidence="12">The sequence shown here is derived from an EMBL/GenBank/DDBJ whole genome shotgun (WGS) entry which is preliminary data.</text>
</comment>
<dbReference type="PIRSF" id="PIRSF006256">
    <property type="entry name" value="CMPcnvr_hdrg_mat"/>
    <property type="match status" value="1"/>
</dbReference>
<proteinExistence type="inferred from homology"/>
<evidence type="ECO:0000256" key="7">
    <source>
        <dbReference type="ARBA" id="ARBA00048220"/>
    </source>
</evidence>
<dbReference type="Pfam" id="PF22521">
    <property type="entry name" value="HypF_C_2"/>
    <property type="match status" value="1"/>
</dbReference>
<dbReference type="Gene3D" id="3.30.420.40">
    <property type="match status" value="1"/>
</dbReference>
<evidence type="ECO:0000256" key="1">
    <source>
        <dbReference type="ARBA" id="ARBA00004711"/>
    </source>
</evidence>
<dbReference type="PROSITE" id="PS00150">
    <property type="entry name" value="ACYLPHOSPHATASE_1"/>
    <property type="match status" value="1"/>
</dbReference>
<gene>
    <name evidence="12" type="primary">hypF</name>
    <name evidence="12" type="ORF">HCU67_02335</name>
</gene>
<evidence type="ECO:0000256" key="3">
    <source>
        <dbReference type="ARBA" id="ARBA00022598"/>
    </source>
</evidence>
<dbReference type="InterPro" id="IPR036046">
    <property type="entry name" value="Acylphosphatase-like_dom_sf"/>
</dbReference>
<feature type="domain" description="Acylphosphatase-like" evidence="10">
    <location>
        <begin position="4"/>
        <end position="89"/>
    </location>
</feature>
<evidence type="ECO:0000256" key="9">
    <source>
        <dbReference type="PROSITE-ProRule" id="PRU00520"/>
    </source>
</evidence>
<keyword evidence="5" id="KW-0863">Zinc-finger</keyword>
<dbReference type="InterPro" id="IPR011125">
    <property type="entry name" value="Znf_HypF"/>
</dbReference>
<dbReference type="PROSITE" id="PS51160">
    <property type="entry name" value="ACYLPHOSPHATASE_3"/>
    <property type="match status" value="1"/>
</dbReference>
<dbReference type="PROSITE" id="PS51163">
    <property type="entry name" value="YRDC"/>
    <property type="match status" value="1"/>
</dbReference>
<comment type="pathway">
    <text evidence="1">Protein modification; [NiFe] hydrogenase maturation.</text>
</comment>
<evidence type="ECO:0000256" key="4">
    <source>
        <dbReference type="ARBA" id="ARBA00022723"/>
    </source>
</evidence>
<dbReference type="Proteomes" id="UP000718451">
    <property type="component" value="Unassembled WGS sequence"/>
</dbReference>
<dbReference type="Pfam" id="PF00708">
    <property type="entry name" value="Acylphosphatase"/>
    <property type="match status" value="1"/>
</dbReference>
<dbReference type="InterPro" id="IPR055128">
    <property type="entry name" value="HypF_C_2"/>
</dbReference>
<dbReference type="Pfam" id="PF01300">
    <property type="entry name" value="Sua5_yciO_yrdC"/>
    <property type="match status" value="1"/>
</dbReference>
<name>A0ABX1GP80_9FLAO</name>
<dbReference type="InterPro" id="IPR051060">
    <property type="entry name" value="Carbamoyltrans_HypF-like"/>
</dbReference>
<sequence>MLKTYKIQVGGQVQGVGFRPFVFNLAQKYQLKGTVSNNANGVLIYVNGTSELMNFMEDILEKAPDAAIIQNHTMEEMESMEFENFSIIPSQKTTKIAIPLTADFAICNSCKTEIQDPRNRRYRYPFTTCTQCGPRYAITQKFPFERAHTSMNQFTMCESCVVEYENPKDSRFHSQTNSCEDCGITMQLLSNSGEPVSAENEKAILSTVASFLKDGAIVALKNTSGYLLCVDATNPEAVKKLRQRKQRPTKPFALLYPNMEKIHEAYEVSKHEQNALESRVCPIVLLDAKQQTKEHLAEEVAPGLDHYGVMLPSSALLTLLSIEVQIPLVATSGNIHGSPILSSEKEAREKLNVVADYFLNHNLEIVFPQDDSVMHFADKQRILLRRSRGLAPNLMGYTPKTSEKVLAMGAHLKSTLAFTPNGHTYVSPYFGNLDSYEVLQRYTDTLQRYTQLFEELPEMVVVDKHPAYQSTILGKELATNWEVSVIEVQHHKAHFASVLAEHDLFETTTPVLGVIWDGTGLGDDGMIWGGEFFVYENHQMDRKAHFEYFDTLAGDKMAKEPRLSLFSLVAPETEVEDKFSKGEFKIYQKLKENPKLKTSSVGRLFDAVASLLEVLDVSTYEGEAALLLENLAWQYRGECIDLLERKSFENVPSKTIIDRLLTLKNQGELKAKLAASFIYTLAGVVIKMAKTFEISTIACSGGVFQNRLLVQTLLDMTKENDINFLFHKEMSSNDENIALGQLAYYQNIKE</sequence>
<comment type="similarity">
    <text evidence="2 8">Belongs to the carbamoyltransferase HypF family.</text>
</comment>
<evidence type="ECO:0000259" key="10">
    <source>
        <dbReference type="PROSITE" id="PS51160"/>
    </source>
</evidence>
<dbReference type="SUPFAM" id="SSF54975">
    <property type="entry name" value="Acylphosphatase/BLUF domain-like"/>
    <property type="match status" value="1"/>
</dbReference>
<dbReference type="RefSeq" id="WP_168550997.1">
    <property type="nucleotide sequence ID" value="NZ_JAAWWL010000001.1"/>
</dbReference>
<accession>A0ABX1GP80</accession>
<dbReference type="InterPro" id="IPR001792">
    <property type="entry name" value="Acylphosphatase-like_dom"/>
</dbReference>
<keyword evidence="3" id="KW-0436">Ligase</keyword>
<comment type="catalytic activity">
    <reaction evidence="9">
        <text>an acyl phosphate + H2O = a carboxylate + phosphate + H(+)</text>
        <dbReference type="Rhea" id="RHEA:14965"/>
        <dbReference type="ChEBI" id="CHEBI:15377"/>
        <dbReference type="ChEBI" id="CHEBI:15378"/>
        <dbReference type="ChEBI" id="CHEBI:29067"/>
        <dbReference type="ChEBI" id="CHEBI:43474"/>
        <dbReference type="ChEBI" id="CHEBI:59918"/>
        <dbReference type="EC" id="3.6.1.7"/>
    </reaction>
</comment>
<dbReference type="EMBL" id="JAAWWL010000001">
    <property type="protein sequence ID" value="NKI30765.1"/>
    <property type="molecule type" value="Genomic_DNA"/>
</dbReference>
<dbReference type="EC" id="6.2.-.-" evidence="8"/>
<keyword evidence="9" id="KW-0378">Hydrolase</keyword>
<dbReference type="InterPro" id="IPR041440">
    <property type="entry name" value="HypF_C"/>
</dbReference>
<dbReference type="InterPro" id="IPR043129">
    <property type="entry name" value="ATPase_NBD"/>
</dbReference>
<protein>
    <recommendedName>
        <fullName evidence="8">Carbamoyltransferase</fullName>
        <ecNumber evidence="8">6.2.-.-</ecNumber>
    </recommendedName>
</protein>